<accession>A0ABX0SDY6</accession>
<dbReference type="Proteomes" id="UP000749311">
    <property type="component" value="Unassembled WGS sequence"/>
</dbReference>
<dbReference type="InterPro" id="IPR007899">
    <property type="entry name" value="CHAD_dom"/>
</dbReference>
<name>A0ABX0SDY6_9ACTN</name>
<evidence type="ECO:0000313" key="3">
    <source>
        <dbReference type="Proteomes" id="UP000749311"/>
    </source>
</evidence>
<feature type="domain" description="CHAD" evidence="1">
    <location>
        <begin position="1"/>
        <end position="274"/>
    </location>
</feature>
<dbReference type="EMBL" id="JAAMOZ010000001">
    <property type="protein sequence ID" value="NIH56176.1"/>
    <property type="molecule type" value="Genomic_DNA"/>
</dbReference>
<dbReference type="InterPro" id="IPR038186">
    <property type="entry name" value="CHAD_dom_sf"/>
</dbReference>
<dbReference type="PANTHER" id="PTHR39339">
    <property type="entry name" value="SLR1444 PROTEIN"/>
    <property type="match status" value="1"/>
</dbReference>
<sequence>MSRAARSVQRYWAEQFDLMRRLVPAVRAREPESIHDLRAAGRRLKATVRIFRPLLRPRLAERLLLELDWYNAVLGRARDAEVVHEHMAELLSGHPGAQPLLDDLAAERERLAGKADAMLATDRVDQLDDLVEELTFKPWRRALRRGGRDPSRRQILRRVRWAERRVGLVWREIPAHEEDRREWEHRLRRRAKAARYAAEAVASAKHAADGKAERYAHVADVLGIVQDSVVVELVLAGRSDDLAVTAIAEQRRRSQEAERQLADAVEQALPASLR</sequence>
<dbReference type="Gene3D" id="1.40.20.10">
    <property type="entry name" value="CHAD domain"/>
    <property type="match status" value="1"/>
</dbReference>
<organism evidence="2 3">
    <name type="scientific">Brooklawnia cerclae</name>
    <dbReference type="NCBI Taxonomy" id="349934"/>
    <lineage>
        <taxon>Bacteria</taxon>
        <taxon>Bacillati</taxon>
        <taxon>Actinomycetota</taxon>
        <taxon>Actinomycetes</taxon>
        <taxon>Propionibacteriales</taxon>
        <taxon>Propionibacteriaceae</taxon>
        <taxon>Brooklawnia</taxon>
    </lineage>
</organism>
<keyword evidence="3" id="KW-1185">Reference proteome</keyword>
<dbReference type="PROSITE" id="PS51708">
    <property type="entry name" value="CHAD"/>
    <property type="match status" value="1"/>
</dbReference>
<dbReference type="RefSeq" id="WP_167165080.1">
    <property type="nucleotide sequence ID" value="NZ_BAAAOO010000002.1"/>
</dbReference>
<dbReference type="SMART" id="SM00880">
    <property type="entry name" value="CHAD"/>
    <property type="match status" value="1"/>
</dbReference>
<gene>
    <name evidence="2" type="ORF">FB473_000821</name>
</gene>
<reference evidence="2 3" key="1">
    <citation type="submission" date="2020-02" db="EMBL/GenBank/DDBJ databases">
        <title>Sequencing the genomes of 1000 actinobacteria strains.</title>
        <authorList>
            <person name="Klenk H.-P."/>
        </authorList>
    </citation>
    <scope>NUCLEOTIDE SEQUENCE [LARGE SCALE GENOMIC DNA]</scope>
    <source>
        <strain evidence="2 3">DSM 19609</strain>
    </source>
</reference>
<proteinExistence type="predicted"/>
<dbReference type="Pfam" id="PF05235">
    <property type="entry name" value="CHAD"/>
    <property type="match status" value="1"/>
</dbReference>
<evidence type="ECO:0000313" key="2">
    <source>
        <dbReference type="EMBL" id="NIH56176.1"/>
    </source>
</evidence>
<dbReference type="PANTHER" id="PTHR39339:SF1">
    <property type="entry name" value="CHAD DOMAIN-CONTAINING PROTEIN"/>
    <property type="match status" value="1"/>
</dbReference>
<evidence type="ECO:0000259" key="1">
    <source>
        <dbReference type="PROSITE" id="PS51708"/>
    </source>
</evidence>
<comment type="caution">
    <text evidence="2">The sequence shown here is derived from an EMBL/GenBank/DDBJ whole genome shotgun (WGS) entry which is preliminary data.</text>
</comment>
<protein>
    <submittedName>
        <fullName evidence="2">CHAD domain-containing protein</fullName>
    </submittedName>
</protein>